<evidence type="ECO:0000256" key="1">
    <source>
        <dbReference type="ARBA" id="ARBA00009156"/>
    </source>
</evidence>
<organism evidence="7 8">
    <name type="scientific">Hoeflea algicola</name>
    <dbReference type="NCBI Taxonomy" id="2983763"/>
    <lineage>
        <taxon>Bacteria</taxon>
        <taxon>Pseudomonadati</taxon>
        <taxon>Pseudomonadota</taxon>
        <taxon>Alphaproteobacteria</taxon>
        <taxon>Hyphomicrobiales</taxon>
        <taxon>Rhizobiaceae</taxon>
        <taxon>Hoeflea</taxon>
    </lineage>
</organism>
<protein>
    <submittedName>
        <fullName evidence="7">Carbohydrate kinase</fullName>
    </submittedName>
</protein>
<dbReference type="PANTHER" id="PTHR43095:SF3">
    <property type="entry name" value="L-XYLULOSE_3-KETO-L-GULONATE KINASE"/>
    <property type="match status" value="1"/>
</dbReference>
<dbReference type="GO" id="GO:0016301">
    <property type="term" value="F:kinase activity"/>
    <property type="evidence" value="ECO:0007669"/>
    <property type="project" value="UniProtKB-KW"/>
</dbReference>
<dbReference type="PIRSF" id="PIRSF000538">
    <property type="entry name" value="GlpK"/>
    <property type="match status" value="1"/>
</dbReference>
<keyword evidence="2 4" id="KW-0808">Transferase</keyword>
<dbReference type="InterPro" id="IPR043129">
    <property type="entry name" value="ATPase_NBD"/>
</dbReference>
<keyword evidence="3 4" id="KW-0418">Kinase</keyword>
<evidence type="ECO:0000313" key="8">
    <source>
        <dbReference type="Proteomes" id="UP001073227"/>
    </source>
</evidence>
<dbReference type="Gene3D" id="3.30.420.40">
    <property type="match status" value="2"/>
</dbReference>
<evidence type="ECO:0000256" key="4">
    <source>
        <dbReference type="RuleBase" id="RU003733"/>
    </source>
</evidence>
<dbReference type="PANTHER" id="PTHR43095">
    <property type="entry name" value="SUGAR KINASE"/>
    <property type="match status" value="1"/>
</dbReference>
<dbReference type="InterPro" id="IPR050406">
    <property type="entry name" value="FGGY_Carb_Kinase"/>
</dbReference>
<sequence>MDAYLGIDAGNTGVKAVLFDETGRELARAHRDTGGTSPAPGMVERDVEVLRSDLADLVVEVLAKGGVPGSAVKGVGTAGHGNGLYLLDAQGKALAAIQSLDTRAAGLVTQWDADGTSDAVNRLARQRPWASQTPTLMAWMAEHRPEVLQAAAHVLMCKDVVTHALTGEVVSDISDMGGAGLLNLPANCYDDDLLAAYGLSEYQRLLPRLLWPTEVAGHVTGEVARKTGLIEGTPVVAGLFDVVASAIGAGVTQIGQASTIIGTWSINQAIVAEPAAAVFMSCGVAPGRYMSMENSATSAANLEWVAHHLLGHDERRQARGAFALADELALAAPLRADGPFYHPYLYGAGTNPAARAGFMGLAGWHDTGDLMRALFEGVAFAHLAHINKMRAAGVDFGRITISGGGAKSPLWPQMLADMLDASVDVAAQPESGALGAAMAAAVGSGRFPDLDAAAAAMVAPATELRSDAQRSRLYQRRFALWQQIEQSMAPHWASLANLTDV</sequence>
<name>A0ABT3Z482_9HYPH</name>
<dbReference type="PROSITE" id="PS00445">
    <property type="entry name" value="FGGY_KINASES_2"/>
    <property type="match status" value="1"/>
</dbReference>
<accession>A0ABT3Z482</accession>
<comment type="caution">
    <text evidence="7">The sequence shown here is derived from an EMBL/GenBank/DDBJ whole genome shotgun (WGS) entry which is preliminary data.</text>
</comment>
<keyword evidence="8" id="KW-1185">Reference proteome</keyword>
<dbReference type="InterPro" id="IPR000577">
    <property type="entry name" value="Carb_kinase_FGGY"/>
</dbReference>
<dbReference type="InterPro" id="IPR018485">
    <property type="entry name" value="FGGY_C"/>
</dbReference>
<evidence type="ECO:0000256" key="3">
    <source>
        <dbReference type="ARBA" id="ARBA00022777"/>
    </source>
</evidence>
<evidence type="ECO:0000259" key="6">
    <source>
        <dbReference type="Pfam" id="PF02782"/>
    </source>
</evidence>
<evidence type="ECO:0000259" key="5">
    <source>
        <dbReference type="Pfam" id="PF00370"/>
    </source>
</evidence>
<dbReference type="Pfam" id="PF00370">
    <property type="entry name" value="FGGY_N"/>
    <property type="match status" value="1"/>
</dbReference>
<dbReference type="Pfam" id="PF02782">
    <property type="entry name" value="FGGY_C"/>
    <property type="match status" value="1"/>
</dbReference>
<dbReference type="SUPFAM" id="SSF53067">
    <property type="entry name" value="Actin-like ATPase domain"/>
    <property type="match status" value="2"/>
</dbReference>
<dbReference type="EMBL" id="JAOVZR010000001">
    <property type="protein sequence ID" value="MCY0146577.1"/>
    <property type="molecule type" value="Genomic_DNA"/>
</dbReference>
<dbReference type="RefSeq" id="WP_267652236.1">
    <property type="nucleotide sequence ID" value="NZ_JAOVZR010000001.1"/>
</dbReference>
<gene>
    <name evidence="7" type="ORF">OEG84_02295</name>
</gene>
<dbReference type="Proteomes" id="UP001073227">
    <property type="component" value="Unassembled WGS sequence"/>
</dbReference>
<proteinExistence type="inferred from homology"/>
<dbReference type="InterPro" id="IPR018483">
    <property type="entry name" value="Carb_kinase_FGGY_CS"/>
</dbReference>
<evidence type="ECO:0000256" key="2">
    <source>
        <dbReference type="ARBA" id="ARBA00022679"/>
    </source>
</evidence>
<reference evidence="7" key="1">
    <citation type="submission" date="2022-10" db="EMBL/GenBank/DDBJ databases">
        <title>Hoeflea sp. G2-23, isolated from marine algae.</title>
        <authorList>
            <person name="Kristyanto S."/>
            <person name="Kim J.M."/>
            <person name="Jeon C.O."/>
        </authorList>
    </citation>
    <scope>NUCLEOTIDE SEQUENCE</scope>
    <source>
        <strain evidence="7">G2-23</strain>
    </source>
</reference>
<feature type="domain" description="Carbohydrate kinase FGGY N-terminal" evidence="5">
    <location>
        <begin position="4"/>
        <end position="248"/>
    </location>
</feature>
<dbReference type="CDD" id="cd07802">
    <property type="entry name" value="ASKHA_NBD_FGGY_EcLyxK-like"/>
    <property type="match status" value="1"/>
</dbReference>
<dbReference type="InterPro" id="IPR018484">
    <property type="entry name" value="FGGY_N"/>
</dbReference>
<feature type="domain" description="Carbohydrate kinase FGGY C-terminal" evidence="6">
    <location>
        <begin position="258"/>
        <end position="443"/>
    </location>
</feature>
<evidence type="ECO:0000313" key="7">
    <source>
        <dbReference type="EMBL" id="MCY0146577.1"/>
    </source>
</evidence>
<comment type="similarity">
    <text evidence="1 4">Belongs to the FGGY kinase family.</text>
</comment>